<dbReference type="PANTHER" id="PTHR13947:SF37">
    <property type="entry name" value="LD18367P"/>
    <property type="match status" value="1"/>
</dbReference>
<organism evidence="3 4">
    <name type="scientific">Aquirufa novilacunae</name>
    <dbReference type="NCBI Taxonomy" id="3139305"/>
    <lineage>
        <taxon>Bacteria</taxon>
        <taxon>Pseudomonadati</taxon>
        <taxon>Bacteroidota</taxon>
        <taxon>Cytophagia</taxon>
        <taxon>Cytophagales</taxon>
        <taxon>Flectobacillaceae</taxon>
        <taxon>Aquirufa</taxon>
    </lineage>
</organism>
<sequence length="158" mass="17315">MQIRPIEPGDNVELAKVIRAALTEFGANKPGTVYFDPTTDALCELFRTPGSYYFVATIDHKVVGGCGIFPTDNLPEGTCELVKLYVAKEARGTGLGKQLMEKSMSWAKSHGYTQVYLESMPELTKAISIYEKVGFKSLDGPLGNSGHCGCDIWMLKEL</sequence>
<accession>A0ABW8T094</accession>
<dbReference type="InterPro" id="IPR050769">
    <property type="entry name" value="NAT_camello-type"/>
</dbReference>
<comment type="caution">
    <text evidence="3">The sequence shown here is derived from an EMBL/GenBank/DDBJ whole genome shotgun (WGS) entry which is preliminary data.</text>
</comment>
<evidence type="ECO:0000259" key="2">
    <source>
        <dbReference type="PROSITE" id="PS51186"/>
    </source>
</evidence>
<dbReference type="PROSITE" id="PS51186">
    <property type="entry name" value="GNAT"/>
    <property type="match status" value="1"/>
</dbReference>
<evidence type="ECO:0000313" key="4">
    <source>
        <dbReference type="Proteomes" id="UP001623559"/>
    </source>
</evidence>
<keyword evidence="1" id="KW-0808">Transferase</keyword>
<feature type="domain" description="N-acetyltransferase" evidence="2">
    <location>
        <begin position="1"/>
        <end position="158"/>
    </location>
</feature>
<dbReference type="InterPro" id="IPR000182">
    <property type="entry name" value="GNAT_dom"/>
</dbReference>
<dbReference type="InterPro" id="IPR016181">
    <property type="entry name" value="Acyl_CoA_acyltransferase"/>
</dbReference>
<dbReference type="Pfam" id="PF00583">
    <property type="entry name" value="Acetyltransf_1"/>
    <property type="match status" value="1"/>
</dbReference>
<dbReference type="Gene3D" id="3.40.630.30">
    <property type="match status" value="1"/>
</dbReference>
<dbReference type="CDD" id="cd04301">
    <property type="entry name" value="NAT_SF"/>
    <property type="match status" value="1"/>
</dbReference>
<evidence type="ECO:0000256" key="1">
    <source>
        <dbReference type="ARBA" id="ARBA00022679"/>
    </source>
</evidence>
<dbReference type="RefSeq" id="WP_406778508.1">
    <property type="nucleotide sequence ID" value="NZ_JBEWZG010000003.1"/>
</dbReference>
<dbReference type="Proteomes" id="UP001623559">
    <property type="component" value="Unassembled WGS sequence"/>
</dbReference>
<reference evidence="3 4" key="1">
    <citation type="submission" date="2024-07" db="EMBL/GenBank/DDBJ databases">
        <authorList>
            <person name="Pitt A."/>
            <person name="Hahn M.W."/>
        </authorList>
    </citation>
    <scope>NUCLEOTIDE SEQUENCE [LARGE SCALE GENOMIC DNA]</scope>
    <source>
        <strain evidence="3 4">2-AUSEE-184A6</strain>
    </source>
</reference>
<dbReference type="EMBL" id="JBEWZG010000003">
    <property type="protein sequence ID" value="MFL0206963.1"/>
    <property type="molecule type" value="Genomic_DNA"/>
</dbReference>
<dbReference type="PANTHER" id="PTHR13947">
    <property type="entry name" value="GNAT FAMILY N-ACETYLTRANSFERASE"/>
    <property type="match status" value="1"/>
</dbReference>
<protein>
    <submittedName>
        <fullName evidence="3">GNAT family N-acetyltransferase</fullName>
    </submittedName>
</protein>
<evidence type="ECO:0000313" key="3">
    <source>
        <dbReference type="EMBL" id="MFL0206963.1"/>
    </source>
</evidence>
<dbReference type="SUPFAM" id="SSF55729">
    <property type="entry name" value="Acyl-CoA N-acyltransferases (Nat)"/>
    <property type="match status" value="1"/>
</dbReference>
<name>A0ABW8T094_9BACT</name>
<proteinExistence type="predicted"/>
<gene>
    <name evidence="3" type="ORF">V7S74_09425</name>
</gene>